<reference evidence="1 2" key="1">
    <citation type="submission" date="2016-11" db="EMBL/GenBank/DDBJ databases">
        <title>Trade-off between light-utilization and light-protection in marine flavobacteria.</title>
        <authorList>
            <person name="Kumagai Y."/>
        </authorList>
    </citation>
    <scope>NUCLEOTIDE SEQUENCE [LARGE SCALE GENOMIC DNA]</scope>
    <source>
        <strain evidence="1 2">JCM 13191</strain>
    </source>
</reference>
<keyword evidence="2" id="KW-1185">Reference proteome</keyword>
<gene>
    <name evidence="1" type="ORF">BST97_13105</name>
</gene>
<name>A0A1W6MMP9_9FLAO</name>
<dbReference type="Proteomes" id="UP000193431">
    <property type="component" value="Chromosome"/>
</dbReference>
<dbReference type="AlphaFoldDB" id="A0A1W6MMP9"/>
<proteinExistence type="predicted"/>
<organism evidence="1 2">
    <name type="scientific">Nonlabens spongiae</name>
    <dbReference type="NCBI Taxonomy" id="331648"/>
    <lineage>
        <taxon>Bacteria</taxon>
        <taxon>Pseudomonadati</taxon>
        <taxon>Bacteroidota</taxon>
        <taxon>Flavobacteriia</taxon>
        <taxon>Flavobacteriales</taxon>
        <taxon>Flavobacteriaceae</taxon>
        <taxon>Nonlabens</taxon>
    </lineage>
</organism>
<dbReference type="EMBL" id="CP019344">
    <property type="protein sequence ID" value="ARN78851.1"/>
    <property type="molecule type" value="Genomic_DNA"/>
</dbReference>
<evidence type="ECO:0000313" key="1">
    <source>
        <dbReference type="EMBL" id="ARN78851.1"/>
    </source>
</evidence>
<dbReference type="STRING" id="331648.BST97_13105"/>
<evidence type="ECO:0008006" key="3">
    <source>
        <dbReference type="Google" id="ProtNLM"/>
    </source>
</evidence>
<protein>
    <recommendedName>
        <fullName evidence="3">Lipoprotein</fullName>
    </recommendedName>
</protein>
<evidence type="ECO:0000313" key="2">
    <source>
        <dbReference type="Proteomes" id="UP000193431"/>
    </source>
</evidence>
<dbReference type="PROSITE" id="PS51257">
    <property type="entry name" value="PROKAR_LIPOPROTEIN"/>
    <property type="match status" value="1"/>
</dbReference>
<sequence length="105" mass="12153">MKFFSPPFIQIICIFFIFISCQSKKEESNKVQEQIVVEPQNEVKNDSIAINILVPANRATGINLVDKYSKHLYLSFKNDSEKDSIISQIILRPHELTRLKTRTNV</sequence>
<accession>A0A1W6MMP9</accession>